<feature type="compositionally biased region" description="Basic and acidic residues" evidence="1">
    <location>
        <begin position="1"/>
        <end position="16"/>
    </location>
</feature>
<evidence type="ECO:0000313" key="2">
    <source>
        <dbReference type="EMBL" id="CAG5098018.1"/>
    </source>
</evidence>
<evidence type="ECO:0000256" key="1">
    <source>
        <dbReference type="SAM" id="MobiDB-lite"/>
    </source>
</evidence>
<gene>
    <name evidence="2" type="ORF">OKIOD_LOCUS6891</name>
</gene>
<feature type="region of interest" description="Disordered" evidence="1">
    <location>
        <begin position="1"/>
        <end position="20"/>
    </location>
</feature>
<dbReference type="EMBL" id="OU015569">
    <property type="protein sequence ID" value="CAG5098018.1"/>
    <property type="molecule type" value="Genomic_DNA"/>
</dbReference>
<dbReference type="Proteomes" id="UP001158576">
    <property type="component" value="Chromosome XSR"/>
</dbReference>
<proteinExistence type="predicted"/>
<keyword evidence="3" id="KW-1185">Reference proteome</keyword>
<organism evidence="2 3">
    <name type="scientific">Oikopleura dioica</name>
    <name type="common">Tunicate</name>
    <dbReference type="NCBI Taxonomy" id="34765"/>
    <lineage>
        <taxon>Eukaryota</taxon>
        <taxon>Metazoa</taxon>
        <taxon>Chordata</taxon>
        <taxon>Tunicata</taxon>
        <taxon>Appendicularia</taxon>
        <taxon>Copelata</taxon>
        <taxon>Oikopleuridae</taxon>
        <taxon>Oikopleura</taxon>
    </lineage>
</organism>
<evidence type="ECO:0000313" key="3">
    <source>
        <dbReference type="Proteomes" id="UP001158576"/>
    </source>
</evidence>
<protein>
    <submittedName>
        <fullName evidence="2">Oidioi.mRNA.OKI2018_I69.XSR.g15333.t1.cds</fullName>
    </submittedName>
</protein>
<accession>A0ABN7SEE6</accession>
<sequence>MHLRLPDLPRSEEARGAHKHATMDLLRPLGRSRSSLRPTWNASIIFKPHLQKYTSLCTKKSAPQLCSKSLDYNFSC</sequence>
<name>A0ABN7SEE6_OIKDI</name>
<reference evidence="2 3" key="1">
    <citation type="submission" date="2021-04" db="EMBL/GenBank/DDBJ databases">
        <authorList>
            <person name="Bliznina A."/>
        </authorList>
    </citation>
    <scope>NUCLEOTIDE SEQUENCE [LARGE SCALE GENOMIC DNA]</scope>
</reference>